<keyword evidence="9" id="KW-1185">Reference proteome</keyword>
<sequence length="202" mass="23377">MRRRIDSVFPNKNGTHGMTTSNQHAAPPPETPAQQLDRTWREMQGKLRRRARLLCKGDIHRADELLSDTALKVHIYLQRTPERVRNLSGFLFLALNHAFLDGARRRLRENGLLEFDPGWDDDHAVELAGHTPSAEQQLLLRQQLLRLEQALSALPPHQQQLFTLKFEEERPYLHIAATLGINEPLARKRVELLRKKLRDELA</sequence>
<feature type="compositionally biased region" description="Polar residues" evidence="6">
    <location>
        <begin position="10"/>
        <end position="24"/>
    </location>
</feature>
<dbReference type="Gene3D" id="1.10.10.10">
    <property type="entry name" value="Winged helix-like DNA-binding domain superfamily/Winged helix DNA-binding domain"/>
    <property type="match status" value="1"/>
</dbReference>
<gene>
    <name evidence="8" type="ORF">BGL_2c20260</name>
</gene>
<keyword evidence="5" id="KW-0804">Transcription</keyword>
<organism evidence="8 9">
    <name type="scientific">Burkholderia plantarii</name>
    <dbReference type="NCBI Taxonomy" id="41899"/>
    <lineage>
        <taxon>Bacteria</taxon>
        <taxon>Pseudomonadati</taxon>
        <taxon>Pseudomonadota</taxon>
        <taxon>Betaproteobacteria</taxon>
        <taxon>Burkholderiales</taxon>
        <taxon>Burkholderiaceae</taxon>
        <taxon>Burkholderia</taxon>
    </lineage>
</organism>
<keyword evidence="3" id="KW-0731">Sigma factor</keyword>
<dbReference type="HOGENOM" id="CLU_112912_0_0_4"/>
<dbReference type="PANTHER" id="PTHR43133:SF8">
    <property type="entry name" value="RNA POLYMERASE SIGMA FACTOR HI_1459-RELATED"/>
    <property type="match status" value="1"/>
</dbReference>
<accession>A0A0B6S9X3</accession>
<dbReference type="SUPFAM" id="SSF88659">
    <property type="entry name" value="Sigma3 and sigma4 domains of RNA polymerase sigma factors"/>
    <property type="match status" value="1"/>
</dbReference>
<evidence type="ECO:0000313" key="8">
    <source>
        <dbReference type="EMBL" id="AJK50090.1"/>
    </source>
</evidence>
<dbReference type="InterPro" id="IPR039425">
    <property type="entry name" value="RNA_pol_sigma-70-like"/>
</dbReference>
<dbReference type="PANTHER" id="PTHR43133">
    <property type="entry name" value="RNA POLYMERASE ECF-TYPE SIGMA FACTO"/>
    <property type="match status" value="1"/>
</dbReference>
<dbReference type="InterPro" id="IPR013325">
    <property type="entry name" value="RNA_pol_sigma_r2"/>
</dbReference>
<dbReference type="GO" id="GO:0006352">
    <property type="term" value="P:DNA-templated transcription initiation"/>
    <property type="evidence" value="ECO:0007669"/>
    <property type="project" value="InterPro"/>
</dbReference>
<evidence type="ECO:0000256" key="2">
    <source>
        <dbReference type="ARBA" id="ARBA00023015"/>
    </source>
</evidence>
<dbReference type="AlphaFoldDB" id="A0A0B6S9X3"/>
<dbReference type="EMBL" id="CP002581">
    <property type="protein sequence ID" value="AJK50090.1"/>
    <property type="molecule type" value="Genomic_DNA"/>
</dbReference>
<keyword evidence="2" id="KW-0805">Transcription regulation</keyword>
<dbReference type="SUPFAM" id="SSF88946">
    <property type="entry name" value="Sigma2 domain of RNA polymerase sigma factors"/>
    <property type="match status" value="1"/>
</dbReference>
<dbReference type="Pfam" id="PF08281">
    <property type="entry name" value="Sigma70_r4_2"/>
    <property type="match status" value="1"/>
</dbReference>
<proteinExistence type="inferred from homology"/>
<reference evidence="9" key="1">
    <citation type="submission" date="2011-03" db="EMBL/GenBank/DDBJ databases">
        <authorList>
            <person name="Voget S."/>
            <person name="Streit W.R."/>
            <person name="Jaeger K.E."/>
            <person name="Daniel R."/>
        </authorList>
    </citation>
    <scope>NUCLEOTIDE SEQUENCE [LARGE SCALE GENOMIC DNA]</scope>
    <source>
        <strain evidence="9">PG1</strain>
    </source>
</reference>
<evidence type="ECO:0000313" key="9">
    <source>
        <dbReference type="Proteomes" id="UP000031838"/>
    </source>
</evidence>
<name>A0A0B6S9X3_BURPL</name>
<dbReference type="KEGG" id="bgp:BGL_2c20260"/>
<dbReference type="NCBIfam" id="TIGR02937">
    <property type="entry name" value="sigma70-ECF"/>
    <property type="match status" value="1"/>
</dbReference>
<keyword evidence="4" id="KW-0238">DNA-binding</keyword>
<dbReference type="Gene3D" id="1.10.1740.10">
    <property type="match status" value="1"/>
</dbReference>
<dbReference type="Proteomes" id="UP000031838">
    <property type="component" value="Chromosome 2"/>
</dbReference>
<evidence type="ECO:0000259" key="7">
    <source>
        <dbReference type="Pfam" id="PF08281"/>
    </source>
</evidence>
<protein>
    <submittedName>
        <fullName evidence="8">RNA polymerase sigma factor 70</fullName>
    </submittedName>
</protein>
<dbReference type="GO" id="GO:0016987">
    <property type="term" value="F:sigma factor activity"/>
    <property type="evidence" value="ECO:0007669"/>
    <property type="project" value="UniProtKB-KW"/>
</dbReference>
<dbReference type="InterPro" id="IPR036388">
    <property type="entry name" value="WH-like_DNA-bd_sf"/>
</dbReference>
<evidence type="ECO:0000256" key="3">
    <source>
        <dbReference type="ARBA" id="ARBA00023082"/>
    </source>
</evidence>
<feature type="region of interest" description="Disordered" evidence="6">
    <location>
        <begin position="1"/>
        <end position="34"/>
    </location>
</feature>
<evidence type="ECO:0000256" key="5">
    <source>
        <dbReference type="ARBA" id="ARBA00023163"/>
    </source>
</evidence>
<dbReference type="InterPro" id="IPR013249">
    <property type="entry name" value="RNA_pol_sigma70_r4_t2"/>
</dbReference>
<evidence type="ECO:0000256" key="6">
    <source>
        <dbReference type="SAM" id="MobiDB-lite"/>
    </source>
</evidence>
<dbReference type="InterPro" id="IPR013324">
    <property type="entry name" value="RNA_pol_sigma_r3/r4-like"/>
</dbReference>
<dbReference type="InterPro" id="IPR014284">
    <property type="entry name" value="RNA_pol_sigma-70_dom"/>
</dbReference>
<feature type="domain" description="RNA polymerase sigma factor 70 region 4 type 2" evidence="7">
    <location>
        <begin position="145"/>
        <end position="197"/>
    </location>
</feature>
<reference evidence="8 9" key="2">
    <citation type="journal article" date="2016" name="Appl. Microbiol. Biotechnol.">
        <title>Mutations improving production and secretion of extracellular lipase by Burkholderia glumae PG1.</title>
        <authorList>
            <person name="Knapp A."/>
            <person name="Voget S."/>
            <person name="Gao R."/>
            <person name="Zaburannyi N."/>
            <person name="Krysciak D."/>
            <person name="Breuer M."/>
            <person name="Hauer B."/>
            <person name="Streit W.R."/>
            <person name="Muller R."/>
            <person name="Daniel R."/>
            <person name="Jaeger K.E."/>
        </authorList>
    </citation>
    <scope>NUCLEOTIDE SEQUENCE [LARGE SCALE GENOMIC DNA]</scope>
    <source>
        <strain evidence="8 9">PG1</strain>
    </source>
</reference>
<dbReference type="GO" id="GO:0003677">
    <property type="term" value="F:DNA binding"/>
    <property type="evidence" value="ECO:0007669"/>
    <property type="project" value="UniProtKB-KW"/>
</dbReference>
<evidence type="ECO:0000256" key="1">
    <source>
        <dbReference type="ARBA" id="ARBA00010641"/>
    </source>
</evidence>
<comment type="similarity">
    <text evidence="1">Belongs to the sigma-70 factor family. ECF subfamily.</text>
</comment>
<evidence type="ECO:0000256" key="4">
    <source>
        <dbReference type="ARBA" id="ARBA00023125"/>
    </source>
</evidence>